<name>A0A8S5P5G1_9CAUD</name>
<dbReference type="EMBL" id="BK015328">
    <property type="protein sequence ID" value="DAE01675.1"/>
    <property type="molecule type" value="Genomic_DNA"/>
</dbReference>
<proteinExistence type="predicted"/>
<accession>A0A8S5P5G1</accession>
<organism evidence="1">
    <name type="scientific">Siphoviridae sp. ctkyp1</name>
    <dbReference type="NCBI Taxonomy" id="2825646"/>
    <lineage>
        <taxon>Viruses</taxon>
        <taxon>Duplodnaviria</taxon>
        <taxon>Heunggongvirae</taxon>
        <taxon>Uroviricota</taxon>
        <taxon>Caudoviricetes</taxon>
    </lineage>
</organism>
<sequence length="122" mass="14113">MDYDITPEMVGTCVNIIMDYCKATDNKCESCALRVTCNTALKSRRLHGRGKNMRTISEMYKRSGGTAYQHKCAECRFYRDGKRGKCLMYGGDRDWHGNFIACKFFNLEDDMPEGQMNIFDYV</sequence>
<evidence type="ECO:0000313" key="1">
    <source>
        <dbReference type="EMBL" id="DAE01675.1"/>
    </source>
</evidence>
<protein>
    <submittedName>
        <fullName evidence="1">Uncharacterized protein</fullName>
    </submittedName>
</protein>
<reference evidence="1" key="1">
    <citation type="journal article" date="2021" name="Proc. Natl. Acad. Sci. U.S.A.">
        <title>A Catalog of Tens of Thousands of Viruses from Human Metagenomes Reveals Hidden Associations with Chronic Diseases.</title>
        <authorList>
            <person name="Tisza M.J."/>
            <person name="Buck C.B."/>
        </authorList>
    </citation>
    <scope>NUCLEOTIDE SEQUENCE</scope>
    <source>
        <strain evidence="1">Ctkyp1</strain>
    </source>
</reference>